<reference evidence="2" key="1">
    <citation type="submission" date="2020-07" db="EMBL/GenBank/DDBJ databases">
        <title>Huge and variable diversity of episymbiotic CPR bacteria and DPANN archaea in groundwater ecosystems.</title>
        <authorList>
            <person name="He C.Y."/>
            <person name="Keren R."/>
            <person name="Whittaker M."/>
            <person name="Farag I.F."/>
            <person name="Doudna J."/>
            <person name="Cate J.H.D."/>
            <person name="Banfield J.F."/>
        </authorList>
    </citation>
    <scope>NUCLEOTIDE SEQUENCE</scope>
    <source>
        <strain evidence="2">NC_groundwater_1664_Pr3_B-0.1um_52_9</strain>
    </source>
</reference>
<evidence type="ECO:0000313" key="2">
    <source>
        <dbReference type="EMBL" id="MBI5251509.1"/>
    </source>
</evidence>
<dbReference type="Proteomes" id="UP000807825">
    <property type="component" value="Unassembled WGS sequence"/>
</dbReference>
<name>A0A9D6V4R2_9BACT</name>
<dbReference type="AlphaFoldDB" id="A0A9D6V4R2"/>
<organism evidence="2 3">
    <name type="scientific">Desulfomonile tiedjei</name>
    <dbReference type="NCBI Taxonomy" id="2358"/>
    <lineage>
        <taxon>Bacteria</taxon>
        <taxon>Pseudomonadati</taxon>
        <taxon>Thermodesulfobacteriota</taxon>
        <taxon>Desulfomonilia</taxon>
        <taxon>Desulfomonilales</taxon>
        <taxon>Desulfomonilaceae</taxon>
        <taxon>Desulfomonile</taxon>
    </lineage>
</organism>
<comment type="caution">
    <text evidence="2">The sequence shown here is derived from an EMBL/GenBank/DDBJ whole genome shotgun (WGS) entry which is preliminary data.</text>
</comment>
<evidence type="ECO:0000313" key="3">
    <source>
        <dbReference type="Proteomes" id="UP000807825"/>
    </source>
</evidence>
<feature type="non-terminal residue" evidence="2">
    <location>
        <position position="154"/>
    </location>
</feature>
<dbReference type="EMBL" id="JACRDE010000490">
    <property type="protein sequence ID" value="MBI5251509.1"/>
    <property type="molecule type" value="Genomic_DNA"/>
</dbReference>
<protein>
    <submittedName>
        <fullName evidence="2">Zinc ribbon domain-containing protein</fullName>
    </submittedName>
</protein>
<evidence type="ECO:0000256" key="1">
    <source>
        <dbReference type="SAM" id="MobiDB-lite"/>
    </source>
</evidence>
<sequence>MEKKEARIKCSGCGTSFKLRIPVTDKPVSFKCKKCGKVLKIKIKATGAESAPPPPPAPAPDLVLSEMPEFETTQLPESNEFHESPPPSGSLRTPTMVESHFFAQSVPQPPPSDDASRRWLMLADEMVKGPFTDEEIVSMIHSGELTAEISLRMG</sequence>
<proteinExistence type="predicted"/>
<feature type="region of interest" description="Disordered" evidence="1">
    <location>
        <begin position="45"/>
        <end position="115"/>
    </location>
</feature>
<accession>A0A9D6V4R2</accession>
<gene>
    <name evidence="2" type="ORF">HY912_18625</name>
</gene>